<dbReference type="PANTHER" id="PTHR43677:SF4">
    <property type="entry name" value="QUINONE OXIDOREDUCTASE-LIKE PROTEIN 2"/>
    <property type="match status" value="1"/>
</dbReference>
<dbReference type="Proteomes" id="UP000663850">
    <property type="component" value="Unassembled WGS sequence"/>
</dbReference>
<dbReference type="Pfam" id="PF00107">
    <property type="entry name" value="ADH_zinc_N"/>
    <property type="match status" value="1"/>
</dbReference>
<evidence type="ECO:0000313" key="2">
    <source>
        <dbReference type="EMBL" id="CAE6420709.1"/>
    </source>
</evidence>
<name>A0A8H3AGV8_9AGAM</name>
<protein>
    <recommendedName>
        <fullName evidence="1">Enoyl reductase (ER) domain-containing protein</fullName>
    </recommendedName>
</protein>
<gene>
    <name evidence="2" type="ORF">RDB_LOCUS9542</name>
</gene>
<dbReference type="GO" id="GO:0016491">
    <property type="term" value="F:oxidoreductase activity"/>
    <property type="evidence" value="ECO:0007669"/>
    <property type="project" value="InterPro"/>
</dbReference>
<dbReference type="InterPro" id="IPR013149">
    <property type="entry name" value="ADH-like_C"/>
</dbReference>
<dbReference type="PROSITE" id="PS01162">
    <property type="entry name" value="QOR_ZETA_CRYSTAL"/>
    <property type="match status" value="1"/>
</dbReference>
<dbReference type="SMART" id="SM00829">
    <property type="entry name" value="PKS_ER"/>
    <property type="match status" value="1"/>
</dbReference>
<evidence type="ECO:0000313" key="3">
    <source>
        <dbReference type="Proteomes" id="UP000663850"/>
    </source>
</evidence>
<dbReference type="Gene3D" id="3.90.180.10">
    <property type="entry name" value="Medium-chain alcohol dehydrogenases, catalytic domain"/>
    <property type="match status" value="1"/>
</dbReference>
<dbReference type="InterPro" id="IPR002364">
    <property type="entry name" value="Quin_OxRdtase/zeta-crystal_CS"/>
</dbReference>
<dbReference type="SUPFAM" id="SSF51735">
    <property type="entry name" value="NAD(P)-binding Rossmann-fold domains"/>
    <property type="match status" value="1"/>
</dbReference>
<comment type="caution">
    <text evidence="2">The sequence shown here is derived from an EMBL/GenBank/DDBJ whole genome shotgun (WGS) entry which is preliminary data.</text>
</comment>
<organism evidence="2 3">
    <name type="scientific">Rhizoctonia solani</name>
    <dbReference type="NCBI Taxonomy" id="456999"/>
    <lineage>
        <taxon>Eukaryota</taxon>
        <taxon>Fungi</taxon>
        <taxon>Dikarya</taxon>
        <taxon>Basidiomycota</taxon>
        <taxon>Agaricomycotina</taxon>
        <taxon>Agaricomycetes</taxon>
        <taxon>Cantharellales</taxon>
        <taxon>Ceratobasidiaceae</taxon>
        <taxon>Rhizoctonia</taxon>
    </lineage>
</organism>
<sequence length="356" mass="38412">MRAIVIDHYAHPSKQPVSNQASEPKPAADEVLIDVHTAYGISQMNTNLRATKTYWLYSALNFFDILQAQGKYQNQPPFPFVLGAELAGTISPSSPIPKGCPFKPGDRVFGSAQGAYAERVAAKWHSLHPIPSGFSFEQAAGLFVTWPTSYEALVGRAQLQPGEWCLVHAAAGGVGLAAVQIAKALGAKVIATAGTQDKLSVCKVFGGADEVLDYTKPGWQKEVLKLTNGKGVDVIYDPVGLIKDSLKCIAWKGRALVVGFAAGEIEKLPLNLVLLKNISIVGIHWGAYMKNDVAHVPSVWKALFELFESGRVKPVVFSEVYQGLEQVSAGLEALEQRKTWGKAIVQIKPGPKIAKL</sequence>
<dbReference type="Pfam" id="PF08240">
    <property type="entry name" value="ADH_N"/>
    <property type="match status" value="1"/>
</dbReference>
<dbReference type="InterPro" id="IPR020843">
    <property type="entry name" value="ER"/>
</dbReference>
<dbReference type="GO" id="GO:0008270">
    <property type="term" value="F:zinc ion binding"/>
    <property type="evidence" value="ECO:0007669"/>
    <property type="project" value="InterPro"/>
</dbReference>
<dbReference type="AlphaFoldDB" id="A0A8H3AGV8"/>
<dbReference type="CDD" id="cd08241">
    <property type="entry name" value="QOR1"/>
    <property type="match status" value="1"/>
</dbReference>
<dbReference type="Gene3D" id="3.40.50.720">
    <property type="entry name" value="NAD(P)-binding Rossmann-like Domain"/>
    <property type="match status" value="1"/>
</dbReference>
<proteinExistence type="predicted"/>
<dbReference type="InterPro" id="IPR051397">
    <property type="entry name" value="Zn-ADH-like_protein"/>
</dbReference>
<dbReference type="SUPFAM" id="SSF50129">
    <property type="entry name" value="GroES-like"/>
    <property type="match status" value="1"/>
</dbReference>
<dbReference type="InterPro" id="IPR013154">
    <property type="entry name" value="ADH-like_N"/>
</dbReference>
<dbReference type="InterPro" id="IPR036291">
    <property type="entry name" value="NAD(P)-bd_dom_sf"/>
</dbReference>
<reference evidence="2" key="1">
    <citation type="submission" date="2021-01" db="EMBL/GenBank/DDBJ databases">
        <authorList>
            <person name="Kaushik A."/>
        </authorList>
    </citation>
    <scope>NUCLEOTIDE SEQUENCE</scope>
    <source>
        <strain evidence="2">Type strain: AG8-Rh-89/</strain>
    </source>
</reference>
<feature type="domain" description="Enoyl reductase (ER)" evidence="1">
    <location>
        <begin position="4"/>
        <end position="345"/>
    </location>
</feature>
<dbReference type="EMBL" id="CAJMWZ010000525">
    <property type="protein sequence ID" value="CAE6420709.1"/>
    <property type="molecule type" value="Genomic_DNA"/>
</dbReference>
<dbReference type="GO" id="GO:0005739">
    <property type="term" value="C:mitochondrion"/>
    <property type="evidence" value="ECO:0007669"/>
    <property type="project" value="TreeGrafter"/>
</dbReference>
<accession>A0A8H3AGV8</accession>
<dbReference type="PANTHER" id="PTHR43677">
    <property type="entry name" value="SHORT-CHAIN DEHYDROGENASE/REDUCTASE"/>
    <property type="match status" value="1"/>
</dbReference>
<evidence type="ECO:0000259" key="1">
    <source>
        <dbReference type="SMART" id="SM00829"/>
    </source>
</evidence>
<dbReference type="InterPro" id="IPR011032">
    <property type="entry name" value="GroES-like_sf"/>
</dbReference>